<dbReference type="PANTHER" id="PTHR37474:SF1">
    <property type="entry name" value="2'-5' RNA LIGASE FAMILY PROTEIN"/>
    <property type="match status" value="1"/>
</dbReference>
<proteinExistence type="predicted"/>
<dbReference type="Proteomes" id="UP000681967">
    <property type="component" value="Unassembled WGS sequence"/>
</dbReference>
<comment type="caution">
    <text evidence="1">The sequence shown here is derived from an EMBL/GenBank/DDBJ whole genome shotgun (WGS) entry which is preliminary data.</text>
</comment>
<dbReference type="AlphaFoldDB" id="A0A8S3GHB0"/>
<feature type="non-terminal residue" evidence="1">
    <location>
        <position position="1"/>
    </location>
</feature>
<name>A0A8S3GHB0_9BILA</name>
<sequence>QQYDPSFDRWPPHINLLWPFFDLADCEEDQENILLPLRLLLCQYKSFSAEIDEIDSFVENKTSYMKLNQQSENQVKQLHAQLIKLFPQLLGNHKNRYNPNMTIGYFDTDEKFKQAKSSLSKLYKEHR</sequence>
<dbReference type="InterPro" id="IPR009097">
    <property type="entry name" value="Cyclic_Pdiesterase"/>
</dbReference>
<dbReference type="EMBL" id="CAJOBH010270079">
    <property type="protein sequence ID" value="CAF5164175.1"/>
    <property type="molecule type" value="Genomic_DNA"/>
</dbReference>
<dbReference type="Gene3D" id="3.90.1140.10">
    <property type="entry name" value="Cyclic phosphodiesterase"/>
    <property type="match status" value="1"/>
</dbReference>
<dbReference type="SUPFAM" id="SSF55144">
    <property type="entry name" value="LigT-like"/>
    <property type="match status" value="1"/>
</dbReference>
<dbReference type="Pfam" id="PF13563">
    <property type="entry name" value="2_5_RNA_ligase2"/>
    <property type="match status" value="1"/>
</dbReference>
<gene>
    <name evidence="1" type="ORF">BYL167_LOCUS75425</name>
</gene>
<accession>A0A8S3GHB0</accession>
<evidence type="ECO:0000313" key="2">
    <source>
        <dbReference type="Proteomes" id="UP000681967"/>
    </source>
</evidence>
<organism evidence="1 2">
    <name type="scientific">Rotaria magnacalcarata</name>
    <dbReference type="NCBI Taxonomy" id="392030"/>
    <lineage>
        <taxon>Eukaryota</taxon>
        <taxon>Metazoa</taxon>
        <taxon>Spiralia</taxon>
        <taxon>Gnathifera</taxon>
        <taxon>Rotifera</taxon>
        <taxon>Eurotatoria</taxon>
        <taxon>Bdelloidea</taxon>
        <taxon>Philodinida</taxon>
        <taxon>Philodinidae</taxon>
        <taxon>Rotaria</taxon>
    </lineage>
</organism>
<evidence type="ECO:0000313" key="1">
    <source>
        <dbReference type="EMBL" id="CAF5164175.1"/>
    </source>
</evidence>
<protein>
    <submittedName>
        <fullName evidence="1">Uncharacterized protein</fullName>
    </submittedName>
</protein>
<reference evidence="1" key="1">
    <citation type="submission" date="2021-02" db="EMBL/GenBank/DDBJ databases">
        <authorList>
            <person name="Nowell W R."/>
        </authorList>
    </citation>
    <scope>NUCLEOTIDE SEQUENCE</scope>
</reference>
<dbReference type="PANTHER" id="PTHR37474">
    <property type="entry name" value="RNA LIGASE/CYCLIC NUCLEOTIDE PHOSPHODIESTERASE"/>
    <property type="match status" value="1"/>
</dbReference>